<evidence type="ECO:0000313" key="3">
    <source>
        <dbReference type="Proteomes" id="UP001162483"/>
    </source>
</evidence>
<sequence>RSDRSRAPRRSGGRRTPGGATGLGPPGGAAARTPCGSPRREARGAGARAIHWRTAGTESSGKTAGRRFVFWQDCGRRVQLARHAGFESSGKAA</sequence>
<evidence type="ECO:0000256" key="1">
    <source>
        <dbReference type="SAM" id="MobiDB-lite"/>
    </source>
</evidence>
<gene>
    <name evidence="2" type="ORF">SPARVUS_LOCUS3885650</name>
</gene>
<protein>
    <submittedName>
        <fullName evidence="2">Uncharacterized protein</fullName>
    </submittedName>
</protein>
<feature type="compositionally biased region" description="Gly residues" evidence="1">
    <location>
        <begin position="15"/>
        <end position="27"/>
    </location>
</feature>
<name>A0ABN9BY69_9NEOB</name>
<proteinExistence type="predicted"/>
<accession>A0ABN9BY69</accession>
<dbReference type="Proteomes" id="UP001162483">
    <property type="component" value="Unassembled WGS sequence"/>
</dbReference>
<feature type="non-terminal residue" evidence="2">
    <location>
        <position position="93"/>
    </location>
</feature>
<evidence type="ECO:0000313" key="2">
    <source>
        <dbReference type="EMBL" id="CAI9552424.1"/>
    </source>
</evidence>
<feature type="non-terminal residue" evidence="2">
    <location>
        <position position="1"/>
    </location>
</feature>
<organism evidence="2 3">
    <name type="scientific">Staurois parvus</name>
    <dbReference type="NCBI Taxonomy" id="386267"/>
    <lineage>
        <taxon>Eukaryota</taxon>
        <taxon>Metazoa</taxon>
        <taxon>Chordata</taxon>
        <taxon>Craniata</taxon>
        <taxon>Vertebrata</taxon>
        <taxon>Euteleostomi</taxon>
        <taxon>Amphibia</taxon>
        <taxon>Batrachia</taxon>
        <taxon>Anura</taxon>
        <taxon>Neobatrachia</taxon>
        <taxon>Ranoidea</taxon>
        <taxon>Ranidae</taxon>
        <taxon>Staurois</taxon>
    </lineage>
</organism>
<feature type="region of interest" description="Disordered" evidence="1">
    <location>
        <begin position="1"/>
        <end position="64"/>
    </location>
</feature>
<dbReference type="EMBL" id="CATNWA010006593">
    <property type="protein sequence ID" value="CAI9552424.1"/>
    <property type="molecule type" value="Genomic_DNA"/>
</dbReference>
<reference evidence="2" key="1">
    <citation type="submission" date="2023-05" db="EMBL/GenBank/DDBJ databases">
        <authorList>
            <person name="Stuckert A."/>
        </authorList>
    </citation>
    <scope>NUCLEOTIDE SEQUENCE</scope>
</reference>
<keyword evidence="3" id="KW-1185">Reference proteome</keyword>
<comment type="caution">
    <text evidence="2">The sequence shown here is derived from an EMBL/GenBank/DDBJ whole genome shotgun (WGS) entry which is preliminary data.</text>
</comment>